<dbReference type="SUPFAM" id="SSF47384">
    <property type="entry name" value="Homodimeric domain of signal transducing histidine kinase"/>
    <property type="match status" value="1"/>
</dbReference>
<comment type="subcellular location">
    <subcellularLocation>
        <location evidence="2">Membrane</location>
        <topology evidence="2">Multi-pass membrane protein</topology>
    </subcellularLocation>
</comment>
<feature type="domain" description="Histidine kinase" evidence="11">
    <location>
        <begin position="239"/>
        <end position="454"/>
    </location>
</feature>
<dbReference type="InterPro" id="IPR003594">
    <property type="entry name" value="HATPase_dom"/>
</dbReference>
<evidence type="ECO:0000256" key="2">
    <source>
        <dbReference type="ARBA" id="ARBA00004141"/>
    </source>
</evidence>
<dbReference type="CDD" id="cd06225">
    <property type="entry name" value="HAMP"/>
    <property type="match status" value="1"/>
</dbReference>
<keyword evidence="7" id="KW-0418">Kinase</keyword>
<evidence type="ECO:0000256" key="5">
    <source>
        <dbReference type="ARBA" id="ARBA00022679"/>
    </source>
</evidence>
<dbReference type="Gene3D" id="6.10.340.10">
    <property type="match status" value="1"/>
</dbReference>
<dbReference type="AlphaFoldDB" id="A0A845PR67"/>
<accession>A0A845PR67</accession>
<feature type="domain" description="HAMP" evidence="12">
    <location>
        <begin position="178"/>
        <end position="231"/>
    </location>
</feature>
<dbReference type="PROSITE" id="PS50109">
    <property type="entry name" value="HIS_KIN"/>
    <property type="match status" value="1"/>
</dbReference>
<evidence type="ECO:0000259" key="11">
    <source>
        <dbReference type="PROSITE" id="PS50109"/>
    </source>
</evidence>
<keyword evidence="8 10" id="KW-1133">Transmembrane helix</keyword>
<sequence length="457" mass="53380">MSLKRKIAFNFSIAYSLIFAVVMGIIYYASYDFRKEEFLERLRDKLDFTLQFILKNENFGKEDANFDIEETEDELFHDELLIFNQHKQLLYSTVKDKKISWEQRLLYQLDQINELHIQQKDMELLGTSTQIRGEKYYIFVTAQDRTGQLKLAFLRYILVIVYFITTGFVWIFSYNFAKKLLSPLDRFTEQITEITAHKLTTKLEENKSEGELSILARAFNTMMIRINDVFQSQKEFTASASHEIRTPLTRIAFQLQNLSNKSDLAPGLRATLLNVTNDIDQLSHLTSSLILLTQFDRENIQQVFKEERIDEIIFDAYETILKNYPNLYLDFKIDESQEPTLIIHGIRSLLEVVFINLFKNAALYSENSEVAVSIQEKPAELRISMSNRGAAIPTEDRKKLFEAFSRGQNAKNIEGSGLGLKIVQRILEYHQAHIYYTSQAKKIHVFTLIFPIYPINQ</sequence>
<dbReference type="PANTHER" id="PTHR45528">
    <property type="entry name" value="SENSOR HISTIDINE KINASE CPXA"/>
    <property type="match status" value="1"/>
</dbReference>
<dbReference type="RefSeq" id="WP_166518685.1">
    <property type="nucleotide sequence ID" value="NZ_JAAABJ010000262.1"/>
</dbReference>
<keyword evidence="4" id="KW-0597">Phosphoprotein</keyword>
<dbReference type="SMART" id="SM00387">
    <property type="entry name" value="HATPase_c"/>
    <property type="match status" value="1"/>
</dbReference>
<dbReference type="SMART" id="SM00388">
    <property type="entry name" value="HisKA"/>
    <property type="match status" value="1"/>
</dbReference>
<evidence type="ECO:0000313" key="13">
    <source>
        <dbReference type="EMBL" id="NAW50334.1"/>
    </source>
</evidence>
<dbReference type="EC" id="2.7.13.3" evidence="3"/>
<reference evidence="13 14" key="1">
    <citation type="submission" date="2019-11" db="EMBL/GenBank/DDBJ databases">
        <title>Characterization of Elizabethkingia argenteiflava sp. nov., isolated from inner surface of Soybean Pods.</title>
        <authorList>
            <person name="Mo S."/>
        </authorList>
    </citation>
    <scope>NUCLEOTIDE SEQUENCE [LARGE SCALE GENOMIC DNA]</scope>
    <source>
        <strain evidence="13 14">YB22</strain>
    </source>
</reference>
<evidence type="ECO:0000256" key="4">
    <source>
        <dbReference type="ARBA" id="ARBA00022553"/>
    </source>
</evidence>
<evidence type="ECO:0000256" key="7">
    <source>
        <dbReference type="ARBA" id="ARBA00022777"/>
    </source>
</evidence>
<dbReference type="PANTHER" id="PTHR45528:SF12">
    <property type="entry name" value="SENSOR HISTIDINE KINASE ARSS"/>
    <property type="match status" value="1"/>
</dbReference>
<evidence type="ECO:0000256" key="10">
    <source>
        <dbReference type="SAM" id="Phobius"/>
    </source>
</evidence>
<comment type="caution">
    <text evidence="13">The sequence shown here is derived from an EMBL/GenBank/DDBJ whole genome shotgun (WGS) entry which is preliminary data.</text>
</comment>
<comment type="catalytic activity">
    <reaction evidence="1">
        <text>ATP + protein L-histidine = ADP + protein N-phospho-L-histidine.</text>
        <dbReference type="EC" id="2.7.13.3"/>
    </reaction>
</comment>
<proteinExistence type="predicted"/>
<dbReference type="InterPro" id="IPR036890">
    <property type="entry name" value="HATPase_C_sf"/>
</dbReference>
<evidence type="ECO:0000256" key="1">
    <source>
        <dbReference type="ARBA" id="ARBA00000085"/>
    </source>
</evidence>
<dbReference type="Pfam" id="PF00672">
    <property type="entry name" value="HAMP"/>
    <property type="match status" value="1"/>
</dbReference>
<dbReference type="SUPFAM" id="SSF55874">
    <property type="entry name" value="ATPase domain of HSP90 chaperone/DNA topoisomerase II/histidine kinase"/>
    <property type="match status" value="1"/>
</dbReference>
<feature type="transmembrane region" description="Helical" evidence="10">
    <location>
        <begin position="7"/>
        <end position="29"/>
    </location>
</feature>
<keyword evidence="6 10" id="KW-0812">Transmembrane</keyword>
<dbReference type="InterPro" id="IPR050398">
    <property type="entry name" value="HssS/ArlS-like"/>
</dbReference>
<dbReference type="InterPro" id="IPR005467">
    <property type="entry name" value="His_kinase_dom"/>
</dbReference>
<evidence type="ECO:0000256" key="6">
    <source>
        <dbReference type="ARBA" id="ARBA00022692"/>
    </source>
</evidence>
<dbReference type="SUPFAM" id="SSF158472">
    <property type="entry name" value="HAMP domain-like"/>
    <property type="match status" value="1"/>
</dbReference>
<dbReference type="InterPro" id="IPR003661">
    <property type="entry name" value="HisK_dim/P_dom"/>
</dbReference>
<dbReference type="GO" id="GO:0016020">
    <property type="term" value="C:membrane"/>
    <property type="evidence" value="ECO:0007669"/>
    <property type="project" value="UniProtKB-SubCell"/>
</dbReference>
<evidence type="ECO:0000256" key="8">
    <source>
        <dbReference type="ARBA" id="ARBA00022989"/>
    </source>
</evidence>
<evidence type="ECO:0000313" key="14">
    <source>
        <dbReference type="Proteomes" id="UP000553459"/>
    </source>
</evidence>
<evidence type="ECO:0000259" key="12">
    <source>
        <dbReference type="PROSITE" id="PS50885"/>
    </source>
</evidence>
<feature type="transmembrane region" description="Helical" evidence="10">
    <location>
        <begin position="153"/>
        <end position="177"/>
    </location>
</feature>
<dbReference type="InterPro" id="IPR003660">
    <property type="entry name" value="HAMP_dom"/>
</dbReference>
<dbReference type="Gene3D" id="1.10.287.130">
    <property type="match status" value="1"/>
</dbReference>
<evidence type="ECO:0000256" key="3">
    <source>
        <dbReference type="ARBA" id="ARBA00012438"/>
    </source>
</evidence>
<dbReference type="Pfam" id="PF02518">
    <property type="entry name" value="HATPase_c"/>
    <property type="match status" value="1"/>
</dbReference>
<protein>
    <recommendedName>
        <fullName evidence="3">histidine kinase</fullName>
        <ecNumber evidence="3">2.7.13.3</ecNumber>
    </recommendedName>
</protein>
<dbReference type="InterPro" id="IPR036097">
    <property type="entry name" value="HisK_dim/P_sf"/>
</dbReference>
<dbReference type="Gene3D" id="3.30.565.10">
    <property type="entry name" value="Histidine kinase-like ATPase, C-terminal domain"/>
    <property type="match status" value="1"/>
</dbReference>
<dbReference type="Pfam" id="PF00512">
    <property type="entry name" value="HisKA"/>
    <property type="match status" value="1"/>
</dbReference>
<dbReference type="PRINTS" id="PR00344">
    <property type="entry name" value="BCTRLSENSOR"/>
</dbReference>
<dbReference type="InterPro" id="IPR004358">
    <property type="entry name" value="Sig_transdc_His_kin-like_C"/>
</dbReference>
<keyword evidence="5" id="KW-0808">Transferase</keyword>
<keyword evidence="14" id="KW-1185">Reference proteome</keyword>
<dbReference type="CDD" id="cd00082">
    <property type="entry name" value="HisKA"/>
    <property type="match status" value="1"/>
</dbReference>
<evidence type="ECO:0000256" key="9">
    <source>
        <dbReference type="ARBA" id="ARBA00023136"/>
    </source>
</evidence>
<dbReference type="PROSITE" id="PS50885">
    <property type="entry name" value="HAMP"/>
    <property type="match status" value="1"/>
</dbReference>
<keyword evidence="9 10" id="KW-0472">Membrane</keyword>
<dbReference type="Proteomes" id="UP000553459">
    <property type="component" value="Unassembled WGS sequence"/>
</dbReference>
<gene>
    <name evidence="13" type="ORF">GNY06_02660</name>
</gene>
<organism evidence="13 14">
    <name type="scientific">Elizabethkingia argenteiflava</name>
    <dbReference type="NCBI Taxonomy" id="2681556"/>
    <lineage>
        <taxon>Bacteria</taxon>
        <taxon>Pseudomonadati</taxon>
        <taxon>Bacteroidota</taxon>
        <taxon>Flavobacteriia</taxon>
        <taxon>Flavobacteriales</taxon>
        <taxon>Weeksellaceae</taxon>
        <taxon>Elizabethkingia</taxon>
    </lineage>
</organism>
<dbReference type="GO" id="GO:0000155">
    <property type="term" value="F:phosphorelay sensor kinase activity"/>
    <property type="evidence" value="ECO:0007669"/>
    <property type="project" value="InterPro"/>
</dbReference>
<dbReference type="SMART" id="SM00304">
    <property type="entry name" value="HAMP"/>
    <property type="match status" value="1"/>
</dbReference>
<name>A0A845PR67_9FLAO</name>
<dbReference type="EMBL" id="JAAABJ010000262">
    <property type="protein sequence ID" value="NAW50334.1"/>
    <property type="molecule type" value="Genomic_DNA"/>
</dbReference>